<dbReference type="Proteomes" id="UP001205311">
    <property type="component" value="Unassembled WGS sequence"/>
</dbReference>
<dbReference type="PANTHER" id="PTHR16320">
    <property type="entry name" value="SPHINGOMYELINASE FAMILY MEMBER"/>
    <property type="match status" value="1"/>
</dbReference>
<evidence type="ECO:0000256" key="4">
    <source>
        <dbReference type="SAM" id="SignalP"/>
    </source>
</evidence>
<dbReference type="SUPFAM" id="SSF56219">
    <property type="entry name" value="DNase I-like"/>
    <property type="match status" value="1"/>
</dbReference>
<accession>A0ABT1I3G2</accession>
<keyword evidence="3" id="KW-0378">Hydrolase</keyword>
<dbReference type="Gene3D" id="3.60.10.10">
    <property type="entry name" value="Endonuclease/exonuclease/phosphatase"/>
    <property type="match status" value="1"/>
</dbReference>
<dbReference type="NCBIfam" id="TIGR03395">
    <property type="entry name" value="sphingomy"/>
    <property type="match status" value="1"/>
</dbReference>
<evidence type="ECO:0000259" key="5">
    <source>
        <dbReference type="Pfam" id="PF03372"/>
    </source>
</evidence>
<dbReference type="Pfam" id="PF03372">
    <property type="entry name" value="Exo_endo_phos"/>
    <property type="match status" value="1"/>
</dbReference>
<evidence type="ECO:0000313" key="7">
    <source>
        <dbReference type="Proteomes" id="UP001205311"/>
    </source>
</evidence>
<dbReference type="EMBL" id="JAMTCP010000061">
    <property type="protein sequence ID" value="MCP2262256.1"/>
    <property type="molecule type" value="Genomic_DNA"/>
</dbReference>
<comment type="caution">
    <text evidence="6">The sequence shown here is derived from an EMBL/GenBank/DDBJ whole genome shotgun (WGS) entry which is preliminary data.</text>
</comment>
<dbReference type="CDD" id="cd09078">
    <property type="entry name" value="nSMase"/>
    <property type="match status" value="1"/>
</dbReference>
<feature type="domain" description="Endonuclease/exonuclease/phosphatase" evidence="5">
    <location>
        <begin position="41"/>
        <end position="315"/>
    </location>
</feature>
<evidence type="ECO:0000313" key="6">
    <source>
        <dbReference type="EMBL" id="MCP2262256.1"/>
    </source>
</evidence>
<evidence type="ECO:0000256" key="1">
    <source>
        <dbReference type="ARBA" id="ARBA00006335"/>
    </source>
</evidence>
<reference evidence="6 7" key="1">
    <citation type="submission" date="2022-06" db="EMBL/GenBank/DDBJ databases">
        <title>Genomic Encyclopedia of Archaeal and Bacterial Type Strains, Phase II (KMG-II): from individual species to whole genera.</title>
        <authorList>
            <person name="Goeker M."/>
        </authorList>
    </citation>
    <scope>NUCLEOTIDE SEQUENCE [LARGE SCALE GENOMIC DNA]</scope>
    <source>
        <strain evidence="6 7">DSM 40477</strain>
    </source>
</reference>
<feature type="signal peptide" evidence="4">
    <location>
        <begin position="1"/>
        <end position="29"/>
    </location>
</feature>
<evidence type="ECO:0000256" key="2">
    <source>
        <dbReference type="ARBA" id="ARBA00022729"/>
    </source>
</evidence>
<evidence type="ECO:0000256" key="3">
    <source>
        <dbReference type="ARBA" id="ARBA00022801"/>
    </source>
</evidence>
<dbReference type="InterPro" id="IPR005135">
    <property type="entry name" value="Endo/exonuclease/phosphatase"/>
</dbReference>
<dbReference type="PANTHER" id="PTHR16320:SF23">
    <property type="entry name" value="SPHINGOMYELINASE C 1"/>
    <property type="match status" value="1"/>
</dbReference>
<keyword evidence="7" id="KW-1185">Reference proteome</keyword>
<organism evidence="6 7">
    <name type="scientific">Streptoalloteichus tenebrarius (strain ATCC 17920 / DSM 40477 / JCM 4838 / CBS 697.72 / NBRC 16177 / NCIMB 11028 / NRRL B-12390 / A12253. 1 / ISP 5477)</name>
    <name type="common">Streptomyces tenebrarius</name>
    <dbReference type="NCBI Taxonomy" id="1933"/>
    <lineage>
        <taxon>Bacteria</taxon>
        <taxon>Bacillati</taxon>
        <taxon>Actinomycetota</taxon>
        <taxon>Actinomycetes</taxon>
        <taxon>Pseudonocardiales</taxon>
        <taxon>Pseudonocardiaceae</taxon>
        <taxon>Streptoalloteichus</taxon>
    </lineage>
</organism>
<dbReference type="RefSeq" id="WP_253674328.1">
    <property type="nucleotide sequence ID" value="NZ_JAMTCP010000061.1"/>
</dbReference>
<sequence length="323" mass="34828">MRRRSFLTSLVVAVGMGLTATLTAVPASAAPAGPAPAPRVATYNVFLLSRGLYPNWGQEQRADLIAAQGVLRGQDVVVLQEAFDNDASARLLRGLAADYPHQTPVLGRSRAGWDGTTGRYSDLTPEDGGVSVISRWPITERRQHVFAEGCGADALAQKGFVYARLASPAGPVHVVGTHLQAEDGACGDAAAVRAGQVREIRRFLDDRRVPADEPVLVAGDLNVVAGTAELDRTLAALDARRPSFTGHPFSWDPRTNSVTAAQYPGQEPQRLDYVLPLNGHPAPATWTNEATAIHSPKWTVRSWFREYSYTDYSDHYPVLGHAG</sequence>
<name>A0ABT1I3G2_STRSD</name>
<keyword evidence="2 4" id="KW-0732">Signal</keyword>
<comment type="similarity">
    <text evidence="1">Belongs to the neutral sphingomyelinase family.</text>
</comment>
<protein>
    <submittedName>
        <fullName evidence="6">Sphingomyelin phosphodiesterase</fullName>
    </submittedName>
</protein>
<dbReference type="InterPro" id="IPR017766">
    <property type="entry name" value="Sphingomyelinase/PLipase_C"/>
</dbReference>
<dbReference type="InterPro" id="IPR038772">
    <property type="entry name" value="Sph/SMPD2-like"/>
</dbReference>
<proteinExistence type="inferred from homology"/>
<feature type="chain" id="PRO_5045680939" evidence="4">
    <location>
        <begin position="30"/>
        <end position="323"/>
    </location>
</feature>
<dbReference type="InterPro" id="IPR036691">
    <property type="entry name" value="Endo/exonu/phosph_ase_sf"/>
</dbReference>
<gene>
    <name evidence="6" type="ORF">LX15_005990</name>
</gene>